<feature type="compositionally biased region" description="Basic and acidic residues" evidence="1">
    <location>
        <begin position="87"/>
        <end position="99"/>
    </location>
</feature>
<name>A0A0A8L9A4_9SACH</name>
<dbReference type="OrthoDB" id="4095763at2759"/>
<dbReference type="Pfam" id="PF10846">
    <property type="entry name" value="DUF2722"/>
    <property type="match status" value="1"/>
</dbReference>
<feature type="compositionally biased region" description="Low complexity" evidence="1">
    <location>
        <begin position="224"/>
        <end position="233"/>
    </location>
</feature>
<dbReference type="AlphaFoldDB" id="A0A0A8L9A4"/>
<dbReference type="EMBL" id="CCBQ010000045">
    <property type="protein sequence ID" value="CDO95519.1"/>
    <property type="molecule type" value="Genomic_DNA"/>
</dbReference>
<reference evidence="2 3" key="1">
    <citation type="submission" date="2014-03" db="EMBL/GenBank/DDBJ databases">
        <title>The genome of Kluyveromyces dobzhanskii.</title>
        <authorList>
            <person name="Nystedt B."/>
            <person name="Astrom S."/>
        </authorList>
    </citation>
    <scope>NUCLEOTIDE SEQUENCE [LARGE SCALE GENOMIC DNA]</scope>
    <source>
        <strain evidence="2 3">CBS 2104</strain>
    </source>
</reference>
<feature type="compositionally biased region" description="Basic and acidic residues" evidence="1">
    <location>
        <begin position="161"/>
        <end position="170"/>
    </location>
</feature>
<accession>A0A0A8L9A4</accession>
<proteinExistence type="predicted"/>
<sequence length="348" mass="37873">MPNESVQEVPALAVLLGSNVKSWPYTEETLVHALQLRSQQEQTKRQYYKLENVNRSLELLKTAVSAGIPAGVIPQLFNNDGSSGKAETADTHRVEHAKEQSPLTAAPDKQLKTYKFPPGNPSIKTHSADSEVRTHRRTHSPARIGAEAVAALNNSMVLREKESHNNEEAGPKTPTPQTSTHQRVMSMPIHLKNESTTGVLNFSAWHTYNGQNHVSNQQGSGRKPIISSSSPSSNGIRKHRRPNTTNSAFGVIDLNSINQVSYKQSHSRSRSVNETTAVHNTDSGSNPGKIESKVEKTSNPSSVEGNDDTFSESSSNGVASDDIRKTAPPPPPQILLKGPNYADNLLNT</sequence>
<feature type="region of interest" description="Disordered" evidence="1">
    <location>
        <begin position="211"/>
        <end position="348"/>
    </location>
</feature>
<keyword evidence="3" id="KW-1185">Reference proteome</keyword>
<evidence type="ECO:0000313" key="3">
    <source>
        <dbReference type="Proteomes" id="UP000031516"/>
    </source>
</evidence>
<evidence type="ECO:0000256" key="1">
    <source>
        <dbReference type="SAM" id="MobiDB-lite"/>
    </source>
</evidence>
<organism evidence="2 3">
    <name type="scientific">Kluyveromyces dobzhanskii CBS 2104</name>
    <dbReference type="NCBI Taxonomy" id="1427455"/>
    <lineage>
        <taxon>Eukaryota</taxon>
        <taxon>Fungi</taxon>
        <taxon>Dikarya</taxon>
        <taxon>Ascomycota</taxon>
        <taxon>Saccharomycotina</taxon>
        <taxon>Saccharomycetes</taxon>
        <taxon>Saccharomycetales</taxon>
        <taxon>Saccharomycetaceae</taxon>
        <taxon>Kluyveromyces</taxon>
    </lineage>
</organism>
<dbReference type="InterPro" id="IPR021216">
    <property type="entry name" value="DUF2722"/>
</dbReference>
<feature type="compositionally biased region" description="Polar residues" evidence="1">
    <location>
        <begin position="211"/>
        <end position="220"/>
    </location>
</feature>
<dbReference type="Proteomes" id="UP000031516">
    <property type="component" value="Unassembled WGS sequence"/>
</dbReference>
<protein>
    <submittedName>
        <fullName evidence="2">WGS project CCBQ000000000 data, contig 00015</fullName>
    </submittedName>
</protein>
<evidence type="ECO:0000313" key="2">
    <source>
        <dbReference type="EMBL" id="CDO95519.1"/>
    </source>
</evidence>
<feature type="region of interest" description="Disordered" evidence="1">
    <location>
        <begin position="79"/>
        <end position="139"/>
    </location>
</feature>
<feature type="region of interest" description="Disordered" evidence="1">
    <location>
        <begin position="161"/>
        <end position="182"/>
    </location>
</feature>
<feature type="compositionally biased region" description="Polar residues" evidence="1">
    <location>
        <begin position="255"/>
        <end position="286"/>
    </location>
</feature>
<comment type="caution">
    <text evidence="2">The sequence shown here is derived from an EMBL/GenBank/DDBJ whole genome shotgun (WGS) entry which is preliminary data.</text>
</comment>
<gene>
    <name evidence="2" type="ORF">KLDO_g3754</name>
</gene>